<dbReference type="GO" id="GO:0046872">
    <property type="term" value="F:metal ion binding"/>
    <property type="evidence" value="ECO:0007669"/>
    <property type="project" value="UniProtKB-KW"/>
</dbReference>
<sequence>MIDFHAHLDLYADPHKVVRECVARDLYVLSVTTTPSAWSGTAALTKDAPRIRTALGLHPQIAHERKGELALFERLLPEVRYVGEIGLDGSPEYQRYWPDQEQVFSRVLSLCARAGGRIMTIHSRRAATQVLDALAMEPRAGIAIMHWFSGTQRELARAVDMGCWFSVGPAMLAGNKGRALTAKMPRDRVLTETDGPFAQVDGRAAWPWDANLALEVLSNVWSESIETVQCQLKRNLRRLISHGSACGGPPNFGG</sequence>
<dbReference type="SUPFAM" id="SSF51556">
    <property type="entry name" value="Metallo-dependent hydrolases"/>
    <property type="match status" value="1"/>
</dbReference>
<evidence type="ECO:0000256" key="1">
    <source>
        <dbReference type="PIRSR" id="PIRSR005902-1"/>
    </source>
</evidence>
<feature type="binding site" evidence="1">
    <location>
        <position position="146"/>
    </location>
    <ligand>
        <name>a divalent metal cation</name>
        <dbReference type="ChEBI" id="CHEBI:60240"/>
        <label>2</label>
    </ligand>
</feature>
<proteinExistence type="predicted"/>
<dbReference type="STRING" id="121719.APZ00_16070"/>
<feature type="binding site" evidence="1">
    <location>
        <position position="84"/>
    </location>
    <ligand>
        <name>a divalent metal cation</name>
        <dbReference type="ChEBI" id="CHEBI:60240"/>
        <label>1</label>
    </ligand>
</feature>
<feature type="binding site" evidence="1">
    <location>
        <position position="5"/>
    </location>
    <ligand>
        <name>a divalent metal cation</name>
        <dbReference type="ChEBI" id="CHEBI:60240"/>
        <label>1</label>
    </ligand>
</feature>
<dbReference type="PANTHER" id="PTHR46124:SF2">
    <property type="entry name" value="D-AMINOACYL-TRNA DEACYLASE"/>
    <property type="match status" value="1"/>
</dbReference>
<name>A0A0U2W7H4_9HYPH</name>
<dbReference type="Gene3D" id="3.20.20.140">
    <property type="entry name" value="Metal-dependent hydrolases"/>
    <property type="match status" value="1"/>
</dbReference>
<accession>A0A0U2W7H4</accession>
<evidence type="ECO:0000313" key="2">
    <source>
        <dbReference type="EMBL" id="ALV28394.1"/>
    </source>
</evidence>
<dbReference type="KEGG" id="pphr:APZ00_16070"/>
<dbReference type="NCBIfam" id="NF041926">
    <property type="entry name" value="QatD"/>
    <property type="match status" value="1"/>
</dbReference>
<feature type="binding site" evidence="1">
    <location>
        <position position="194"/>
    </location>
    <ligand>
        <name>a divalent metal cation</name>
        <dbReference type="ChEBI" id="CHEBI:60240"/>
        <label>1</label>
    </ligand>
</feature>
<dbReference type="RefSeq" id="WP_024899029.1">
    <property type="nucleotide sequence ID" value="NZ_CM011124.1"/>
</dbReference>
<keyword evidence="1" id="KW-0479">Metal-binding</keyword>
<dbReference type="InterPro" id="IPR032466">
    <property type="entry name" value="Metal_Hydrolase"/>
</dbReference>
<dbReference type="InterPro" id="IPR049677">
    <property type="entry name" value="QatD"/>
</dbReference>
<dbReference type="AlphaFoldDB" id="A0A0U2W7H4"/>
<dbReference type="EMBL" id="CP013068">
    <property type="protein sequence ID" value="ALV28394.1"/>
    <property type="molecule type" value="Genomic_DNA"/>
</dbReference>
<dbReference type="CDD" id="cd01310">
    <property type="entry name" value="TatD_DNAse"/>
    <property type="match status" value="1"/>
</dbReference>
<keyword evidence="3" id="KW-1185">Reference proteome</keyword>
<reference evidence="2 3" key="1">
    <citation type="submission" date="2015-10" db="EMBL/GenBank/DDBJ databases">
        <title>The world's first case of liver abscess caused by Pannonibacter phragmitetus.</title>
        <authorList>
            <person name="Ming D."/>
            <person name="Wang M."/>
            <person name="Zhou Y."/>
            <person name="Jiang T."/>
            <person name="Hu S."/>
        </authorList>
    </citation>
    <scope>NUCLEOTIDE SEQUENCE [LARGE SCALE GENOMIC DNA]</scope>
    <source>
        <strain evidence="2 3">31801</strain>
    </source>
</reference>
<protein>
    <submittedName>
        <fullName evidence="2">Hydrolase TatD</fullName>
    </submittedName>
</protein>
<dbReference type="Proteomes" id="UP000064921">
    <property type="component" value="Chromosome"/>
</dbReference>
<dbReference type="Pfam" id="PF01026">
    <property type="entry name" value="TatD_DNase"/>
    <property type="match status" value="1"/>
</dbReference>
<feature type="binding site" evidence="1">
    <location>
        <position position="122"/>
    </location>
    <ligand>
        <name>a divalent metal cation</name>
        <dbReference type="ChEBI" id="CHEBI:60240"/>
        <label>2</label>
    </ligand>
</feature>
<dbReference type="PIRSF" id="PIRSF005902">
    <property type="entry name" value="DNase_TatD"/>
    <property type="match status" value="1"/>
</dbReference>
<organism evidence="2 3">
    <name type="scientific">Pannonibacter phragmitetus</name>
    <dbReference type="NCBI Taxonomy" id="121719"/>
    <lineage>
        <taxon>Bacteria</taxon>
        <taxon>Pseudomonadati</taxon>
        <taxon>Pseudomonadota</taxon>
        <taxon>Alphaproteobacteria</taxon>
        <taxon>Hyphomicrobiales</taxon>
        <taxon>Stappiaceae</taxon>
        <taxon>Pannonibacter</taxon>
    </lineage>
</organism>
<dbReference type="InterPro" id="IPR001130">
    <property type="entry name" value="TatD-like"/>
</dbReference>
<feature type="binding site" evidence="1">
    <location>
        <position position="7"/>
    </location>
    <ligand>
        <name>a divalent metal cation</name>
        <dbReference type="ChEBI" id="CHEBI:60240"/>
        <label>1</label>
    </ligand>
</feature>
<keyword evidence="2" id="KW-0378">Hydrolase</keyword>
<evidence type="ECO:0000313" key="3">
    <source>
        <dbReference type="Proteomes" id="UP000064921"/>
    </source>
</evidence>
<dbReference type="PANTHER" id="PTHR46124">
    <property type="entry name" value="D-AMINOACYL-TRNA DEACYLASE"/>
    <property type="match status" value="1"/>
</dbReference>
<dbReference type="GO" id="GO:0016788">
    <property type="term" value="F:hydrolase activity, acting on ester bonds"/>
    <property type="evidence" value="ECO:0007669"/>
    <property type="project" value="InterPro"/>
</dbReference>
<gene>
    <name evidence="2" type="ORF">APZ00_16070</name>
</gene>